<dbReference type="PANTHER" id="PTHR48100">
    <property type="entry name" value="BROAD-SPECIFICITY PHOSPHATASE YOR283W-RELATED"/>
    <property type="match status" value="1"/>
</dbReference>
<dbReference type="Pfam" id="PF00300">
    <property type="entry name" value="His_Phos_1"/>
    <property type="match status" value="1"/>
</dbReference>
<feature type="region of interest" description="Disordered" evidence="1">
    <location>
        <begin position="1"/>
        <end position="27"/>
    </location>
</feature>
<evidence type="ECO:0000313" key="3">
    <source>
        <dbReference type="Proteomes" id="UP000287168"/>
    </source>
</evidence>
<organism evidence="2 3">
    <name type="scientific">Falsigemmobacter intermedius</name>
    <dbReference type="NCBI Taxonomy" id="1553448"/>
    <lineage>
        <taxon>Bacteria</taxon>
        <taxon>Pseudomonadati</taxon>
        <taxon>Pseudomonadota</taxon>
        <taxon>Alphaproteobacteria</taxon>
        <taxon>Rhodobacterales</taxon>
        <taxon>Paracoccaceae</taxon>
        <taxon>Falsigemmobacter</taxon>
    </lineage>
</organism>
<accession>A0A451GGL2</accession>
<dbReference type="SMART" id="SM00855">
    <property type="entry name" value="PGAM"/>
    <property type="match status" value="1"/>
</dbReference>
<evidence type="ECO:0000313" key="2">
    <source>
        <dbReference type="EMBL" id="RWY36207.1"/>
    </source>
</evidence>
<proteinExistence type="predicted"/>
<dbReference type="SUPFAM" id="SSF53254">
    <property type="entry name" value="Phosphoglycerate mutase-like"/>
    <property type="match status" value="1"/>
</dbReference>
<gene>
    <name evidence="2" type="ORF">EP867_18355</name>
</gene>
<dbReference type="PANTHER" id="PTHR48100:SF1">
    <property type="entry name" value="HISTIDINE PHOSPHATASE FAMILY PROTEIN-RELATED"/>
    <property type="match status" value="1"/>
</dbReference>
<dbReference type="InterPro" id="IPR050275">
    <property type="entry name" value="PGM_Phosphatase"/>
</dbReference>
<dbReference type="GO" id="GO:0005737">
    <property type="term" value="C:cytoplasm"/>
    <property type="evidence" value="ECO:0007669"/>
    <property type="project" value="TreeGrafter"/>
</dbReference>
<evidence type="ECO:0000256" key="1">
    <source>
        <dbReference type="SAM" id="MobiDB-lite"/>
    </source>
</evidence>
<dbReference type="Proteomes" id="UP000287168">
    <property type="component" value="Unassembled WGS sequence"/>
</dbReference>
<dbReference type="InterPro" id="IPR029033">
    <property type="entry name" value="His_PPase_superfam"/>
</dbReference>
<keyword evidence="3" id="KW-1185">Reference proteome</keyword>
<comment type="caution">
    <text evidence="2">The sequence shown here is derived from an EMBL/GenBank/DDBJ whole genome shotgun (WGS) entry which is preliminary data.</text>
</comment>
<reference evidence="2 3" key="1">
    <citation type="journal article" date="2015" name="Int. J. Syst. Evol. Microbiol.">
        <title>Gemmobacter intermedius sp. nov., isolated from a white stork (Ciconia ciconia).</title>
        <authorList>
            <person name="Kampfer P."/>
            <person name="Jerzak L."/>
            <person name="Wilharm G."/>
            <person name="Golke J."/>
            <person name="Busse H.J."/>
            <person name="Glaeser S.P."/>
        </authorList>
    </citation>
    <scope>NUCLEOTIDE SEQUENCE [LARGE SCALE GENOMIC DNA]</scope>
    <source>
        <strain evidence="2 3">119/4</strain>
    </source>
</reference>
<dbReference type="CDD" id="cd07067">
    <property type="entry name" value="HP_PGM_like"/>
    <property type="match status" value="1"/>
</dbReference>
<sequence>FDTRHDTPPFQTPSPISKHSSRANRDGIIAGRLEAQLTEAGRSAAEALAALPWSEPRYVFASPQKRAHQTASLAFPEEDITLHEGLRERSWGDLEGQPVHLQTPREATPPNGESWPDLQARVAAALSDCLSRSPRRHLTVFVAHSGVIRATRAITGGDPGGASPPNTLHLLFSPLGGGKFRETRLF</sequence>
<protein>
    <submittedName>
        <fullName evidence="2">Histidine phosphatase family protein</fullName>
    </submittedName>
</protein>
<name>A0A451GGL2_9RHOB</name>
<dbReference type="GO" id="GO:0016791">
    <property type="term" value="F:phosphatase activity"/>
    <property type="evidence" value="ECO:0007669"/>
    <property type="project" value="TreeGrafter"/>
</dbReference>
<dbReference type="AlphaFoldDB" id="A0A451GGL2"/>
<dbReference type="RefSeq" id="WP_164888946.1">
    <property type="nucleotide sequence ID" value="NZ_SBLC01000067.1"/>
</dbReference>
<dbReference type="InterPro" id="IPR013078">
    <property type="entry name" value="His_Pase_superF_clade-1"/>
</dbReference>
<dbReference type="EMBL" id="SBLC01000067">
    <property type="protein sequence ID" value="RWY36207.1"/>
    <property type="molecule type" value="Genomic_DNA"/>
</dbReference>
<feature type="non-terminal residue" evidence="2">
    <location>
        <position position="1"/>
    </location>
</feature>
<dbReference type="Gene3D" id="3.40.50.1240">
    <property type="entry name" value="Phosphoglycerate mutase-like"/>
    <property type="match status" value="1"/>
</dbReference>